<evidence type="ECO:0000259" key="2">
    <source>
        <dbReference type="Pfam" id="PF22041"/>
    </source>
</evidence>
<evidence type="ECO:0000313" key="4">
    <source>
        <dbReference type="Proteomes" id="UP001213000"/>
    </source>
</evidence>
<organism evidence="3 4">
    <name type="scientific">Leucocoprinus birnbaumii</name>
    <dbReference type="NCBI Taxonomy" id="56174"/>
    <lineage>
        <taxon>Eukaryota</taxon>
        <taxon>Fungi</taxon>
        <taxon>Dikarya</taxon>
        <taxon>Basidiomycota</taxon>
        <taxon>Agaricomycotina</taxon>
        <taxon>Agaricomycetes</taxon>
        <taxon>Agaricomycetidae</taxon>
        <taxon>Agaricales</taxon>
        <taxon>Agaricineae</taxon>
        <taxon>Agaricaceae</taxon>
        <taxon>Leucocoprinus</taxon>
    </lineage>
</organism>
<feature type="domain" description="Glutathione S-transferase UstS-like C-terminal" evidence="2">
    <location>
        <begin position="128"/>
        <end position="260"/>
    </location>
</feature>
<protein>
    <recommendedName>
        <fullName evidence="5">GST N-terminal domain-containing protein</fullName>
    </recommendedName>
</protein>
<accession>A0AAD5W129</accession>
<dbReference type="Pfam" id="PF22041">
    <property type="entry name" value="GST_C_7"/>
    <property type="match status" value="1"/>
</dbReference>
<feature type="domain" description="GST N-terminal" evidence="1">
    <location>
        <begin position="45"/>
        <end position="117"/>
    </location>
</feature>
<evidence type="ECO:0000259" key="1">
    <source>
        <dbReference type="Pfam" id="PF13417"/>
    </source>
</evidence>
<dbReference type="Proteomes" id="UP001213000">
    <property type="component" value="Unassembled WGS sequence"/>
</dbReference>
<dbReference type="InterPro" id="IPR004045">
    <property type="entry name" value="Glutathione_S-Trfase_N"/>
</dbReference>
<evidence type="ECO:0000313" key="3">
    <source>
        <dbReference type="EMBL" id="KAJ3570351.1"/>
    </source>
</evidence>
<name>A0AAD5W129_9AGAR</name>
<dbReference type="InterPro" id="IPR036282">
    <property type="entry name" value="Glutathione-S-Trfase_C_sf"/>
</dbReference>
<comment type="caution">
    <text evidence="3">The sequence shown here is derived from an EMBL/GenBank/DDBJ whole genome shotgun (WGS) entry which is preliminary data.</text>
</comment>
<reference evidence="3" key="1">
    <citation type="submission" date="2022-07" db="EMBL/GenBank/DDBJ databases">
        <title>Genome Sequence of Leucocoprinus birnbaumii.</title>
        <authorList>
            <person name="Buettner E."/>
        </authorList>
    </citation>
    <scope>NUCLEOTIDE SEQUENCE</scope>
    <source>
        <strain evidence="3">VT141</strain>
    </source>
</reference>
<gene>
    <name evidence="3" type="ORF">NP233_g4465</name>
</gene>
<dbReference type="Gene3D" id="1.20.1050.10">
    <property type="match status" value="1"/>
</dbReference>
<dbReference type="Gene3D" id="3.40.30.10">
    <property type="entry name" value="Glutaredoxin"/>
    <property type="match status" value="1"/>
</dbReference>
<evidence type="ECO:0008006" key="5">
    <source>
        <dbReference type="Google" id="ProtNLM"/>
    </source>
</evidence>
<dbReference type="InterPro" id="IPR054416">
    <property type="entry name" value="GST_UstS-like_C"/>
</dbReference>
<dbReference type="SUPFAM" id="SSF47616">
    <property type="entry name" value="GST C-terminal domain-like"/>
    <property type="match status" value="1"/>
</dbReference>
<dbReference type="AlphaFoldDB" id="A0AAD5W129"/>
<sequence>MITLFDIASKVTLARTWSPNVWKTRLSFLTSMNPLRLRVLTLNDRYTLNYKKIKYRILFVEYPDLGRVLSEAGIPPHHNQPSGPLYTCPAITDSSTGNALSDSYKIAEYLDSAYPDSPKVIPEGTESLQAAFYSQFTKMAAPFLPLFQSKVPAILNKPSADHYYRIRSERFGRPLQDIEPSGEELARVWTDTKSTFGEVDAWMRKSPGKFLTGDSPVFADFVIASRLQGLRAVFGEESEEWQDIETWHDGRWKTLLHELKPCESNANLVS</sequence>
<proteinExistence type="predicted"/>
<keyword evidence="4" id="KW-1185">Reference proteome</keyword>
<dbReference type="EMBL" id="JANIEX010000242">
    <property type="protein sequence ID" value="KAJ3570351.1"/>
    <property type="molecule type" value="Genomic_DNA"/>
</dbReference>
<dbReference type="Pfam" id="PF13417">
    <property type="entry name" value="GST_N_3"/>
    <property type="match status" value="1"/>
</dbReference>